<accession>A0A316DC77</accession>
<comment type="catalytic activity">
    <reaction evidence="7">
        <text>a 2'-deoxyadenosine in DNA + S-adenosyl-L-methionine = an N(6)-methyl-2'-deoxyadenosine in DNA + S-adenosyl-L-homocysteine + H(+)</text>
        <dbReference type="Rhea" id="RHEA:15197"/>
        <dbReference type="Rhea" id="RHEA-COMP:12418"/>
        <dbReference type="Rhea" id="RHEA-COMP:12419"/>
        <dbReference type="ChEBI" id="CHEBI:15378"/>
        <dbReference type="ChEBI" id="CHEBI:57856"/>
        <dbReference type="ChEBI" id="CHEBI:59789"/>
        <dbReference type="ChEBI" id="CHEBI:90615"/>
        <dbReference type="ChEBI" id="CHEBI:90616"/>
        <dbReference type="EC" id="2.1.1.72"/>
    </reaction>
</comment>
<dbReference type="AlphaFoldDB" id="A0A316DC77"/>
<evidence type="ECO:0000256" key="2">
    <source>
        <dbReference type="ARBA" id="ARBA00011900"/>
    </source>
</evidence>
<dbReference type="PANTHER" id="PTHR42998">
    <property type="entry name" value="TYPE I RESTRICTION ENZYME HINDVIIP M PROTEIN-RELATED"/>
    <property type="match status" value="1"/>
</dbReference>
<evidence type="ECO:0000256" key="5">
    <source>
        <dbReference type="ARBA" id="ARBA00022691"/>
    </source>
</evidence>
<evidence type="ECO:0000256" key="6">
    <source>
        <dbReference type="ARBA" id="ARBA00022747"/>
    </source>
</evidence>
<evidence type="ECO:0000256" key="4">
    <source>
        <dbReference type="ARBA" id="ARBA00022679"/>
    </source>
</evidence>
<evidence type="ECO:0000256" key="1">
    <source>
        <dbReference type="ARBA" id="ARBA00006594"/>
    </source>
</evidence>
<feature type="domain" description="DNA methylase adenine-specific" evidence="8">
    <location>
        <begin position="493"/>
        <end position="610"/>
    </location>
</feature>
<keyword evidence="6" id="KW-0680">Restriction system</keyword>
<dbReference type="InterPro" id="IPR029063">
    <property type="entry name" value="SAM-dependent_MTases_sf"/>
</dbReference>
<sequence>MTTLIERGLESGLIEINEKNILYKVQNFSRDWANPEEKVRAEAYLMLIFNYGYSATNIDFEVKAKQGSSGKTSADIVVFLENSNKKRGFLVIEVKSGDSKNKQEDVRKQARSYAKSEEINCQLYAYKIGDAPFVAFKTNGKDVETTIPYRYTLQCVYVYLLEGKGIPEEQAHFEPLKPSTPYDLKRIFGQCHDEIWQSGEKGKEEALEEFNKLLFLKMYDEIEREKAEKHLQEYGFQTRALETKSQLRNRIIAQYNEAIEKRKVDDLLRPINLDEYQIFFIVEKLQSISLIATDKDPKGLAFETYTENHMKGEFGQYFTPRNIVDFMVKVSPIEWREDFNSASTVLDPSCGSGSFLTQVVSTFKNRFRNPKNWQEFANNSVYGIEISEKISVSAKINFALHDDGHDNVQRANGLNLYKLRWKVKQFDLILTNPPFGGEPIKNLSNEQDKALENLSRFYDYTDYTITQKQIDEIEIIRGKVKDIIKYTDQIRPEQIFIELFYKALKEGGIVEVILPDGILTNSTAQYIRDFIELHFQILAIISLPQYTFSHYGAGVKTSILILKKLSVKTTLRIKEQQKKYLISAVKSYEYQLQILEERKAKIENEHIEVIKIRQWQKYQIEILEKSELFNDKTYIKKELYQLQKEALRKIKVITNTPDYKEWKKGIDQMLNEEIKVIQELIYEKASNDYKRFETDQQYEIFMAIAEHIGYDATGKPTQLNELNSIAEELIRFLKVQHENPNSFFA</sequence>
<dbReference type="GO" id="GO:0003677">
    <property type="term" value="F:DNA binding"/>
    <property type="evidence" value="ECO:0007669"/>
    <property type="project" value="InterPro"/>
</dbReference>
<keyword evidence="4" id="KW-0808">Transferase</keyword>
<dbReference type="Pfam" id="PF02384">
    <property type="entry name" value="N6_Mtase"/>
    <property type="match status" value="2"/>
</dbReference>
<feature type="domain" description="DNA methylase adenine-specific" evidence="8">
    <location>
        <begin position="305"/>
        <end position="452"/>
    </location>
</feature>
<gene>
    <name evidence="10" type="ORF">LV89_04970</name>
</gene>
<dbReference type="Pfam" id="PF13588">
    <property type="entry name" value="HSDR_N_2"/>
    <property type="match status" value="1"/>
</dbReference>
<dbReference type="SUPFAM" id="SSF53335">
    <property type="entry name" value="S-adenosyl-L-methionine-dependent methyltransferases"/>
    <property type="match status" value="1"/>
</dbReference>
<dbReference type="OrthoDB" id="9814572at2"/>
<comment type="caution">
    <text evidence="10">The sequence shown here is derived from an EMBL/GenBank/DDBJ whole genome shotgun (WGS) entry which is preliminary data.</text>
</comment>
<comment type="similarity">
    <text evidence="1">Belongs to the N(4)/N(6)-methyltransferase family.</text>
</comment>
<dbReference type="InterPro" id="IPR002052">
    <property type="entry name" value="DNA_methylase_N6_adenine_CS"/>
</dbReference>
<dbReference type="InterPro" id="IPR052916">
    <property type="entry name" value="Type-I_RE_MTase_Subunit"/>
</dbReference>
<evidence type="ECO:0000313" key="10">
    <source>
        <dbReference type="EMBL" id="PWK15747.1"/>
    </source>
</evidence>
<dbReference type="InterPro" id="IPR003356">
    <property type="entry name" value="DNA_methylase_A-5"/>
</dbReference>
<proteinExistence type="inferred from homology"/>
<evidence type="ECO:0000259" key="8">
    <source>
        <dbReference type="Pfam" id="PF02384"/>
    </source>
</evidence>
<reference evidence="10 11" key="1">
    <citation type="submission" date="2018-05" db="EMBL/GenBank/DDBJ databases">
        <title>Genomic Encyclopedia of Archaeal and Bacterial Type Strains, Phase II (KMG-II): from individual species to whole genera.</title>
        <authorList>
            <person name="Goeker M."/>
        </authorList>
    </citation>
    <scope>NUCLEOTIDE SEQUENCE [LARGE SCALE GENOMIC DNA]</scope>
    <source>
        <strain evidence="10 11">DSM 22214</strain>
    </source>
</reference>
<dbReference type="GO" id="GO:0008170">
    <property type="term" value="F:N-methyltransferase activity"/>
    <property type="evidence" value="ECO:0007669"/>
    <property type="project" value="InterPro"/>
</dbReference>
<dbReference type="InterPro" id="IPR038333">
    <property type="entry name" value="T1MK-like_N_sf"/>
</dbReference>
<evidence type="ECO:0000313" key="11">
    <source>
        <dbReference type="Proteomes" id="UP000245489"/>
    </source>
</evidence>
<evidence type="ECO:0000259" key="9">
    <source>
        <dbReference type="Pfam" id="PF13588"/>
    </source>
</evidence>
<protein>
    <recommendedName>
        <fullName evidence="2">site-specific DNA-methyltransferase (adenine-specific)</fullName>
        <ecNumber evidence="2">2.1.1.72</ecNumber>
    </recommendedName>
</protein>
<dbReference type="PROSITE" id="PS00092">
    <property type="entry name" value="N6_MTASE"/>
    <property type="match status" value="1"/>
</dbReference>
<dbReference type="GO" id="GO:0009307">
    <property type="term" value="P:DNA restriction-modification system"/>
    <property type="evidence" value="ECO:0007669"/>
    <property type="project" value="UniProtKB-KW"/>
</dbReference>
<feature type="domain" description="Type I restriction enzyme R protein N-terminal" evidence="9">
    <location>
        <begin position="35"/>
        <end position="116"/>
    </location>
</feature>
<name>A0A316DC77_9BACT</name>
<dbReference type="EC" id="2.1.1.72" evidence="2"/>
<organism evidence="10 11">
    <name type="scientific">Arcicella aurantiaca</name>
    <dbReference type="NCBI Taxonomy" id="591202"/>
    <lineage>
        <taxon>Bacteria</taxon>
        <taxon>Pseudomonadati</taxon>
        <taxon>Bacteroidota</taxon>
        <taxon>Cytophagia</taxon>
        <taxon>Cytophagales</taxon>
        <taxon>Flectobacillaceae</taxon>
        <taxon>Arcicella</taxon>
    </lineage>
</organism>
<keyword evidence="3" id="KW-0489">Methyltransferase</keyword>
<evidence type="ECO:0000256" key="3">
    <source>
        <dbReference type="ARBA" id="ARBA00022603"/>
    </source>
</evidence>
<dbReference type="RefSeq" id="WP_109745656.1">
    <property type="nucleotide sequence ID" value="NZ_QGGO01000057.1"/>
</dbReference>
<dbReference type="InterPro" id="IPR029464">
    <property type="entry name" value="HSDR_N"/>
</dbReference>
<dbReference type="Gene3D" id="1.20.1260.30">
    <property type="match status" value="1"/>
</dbReference>
<keyword evidence="11" id="KW-1185">Reference proteome</keyword>
<dbReference type="PRINTS" id="PR00507">
    <property type="entry name" value="N12N6MTFRASE"/>
</dbReference>
<dbReference type="PANTHER" id="PTHR42998:SF1">
    <property type="entry name" value="TYPE I RESTRICTION ENZYME HINDI METHYLASE SUBUNIT"/>
    <property type="match status" value="1"/>
</dbReference>
<dbReference type="GO" id="GO:0032259">
    <property type="term" value="P:methylation"/>
    <property type="evidence" value="ECO:0007669"/>
    <property type="project" value="UniProtKB-KW"/>
</dbReference>
<dbReference type="Gene3D" id="3.40.50.150">
    <property type="entry name" value="Vaccinia Virus protein VP39"/>
    <property type="match status" value="1"/>
</dbReference>
<evidence type="ECO:0000256" key="7">
    <source>
        <dbReference type="ARBA" id="ARBA00047942"/>
    </source>
</evidence>
<dbReference type="Proteomes" id="UP000245489">
    <property type="component" value="Unassembled WGS sequence"/>
</dbReference>
<keyword evidence="5" id="KW-0949">S-adenosyl-L-methionine</keyword>
<dbReference type="GO" id="GO:0009007">
    <property type="term" value="F:site-specific DNA-methyltransferase (adenine-specific) activity"/>
    <property type="evidence" value="ECO:0007669"/>
    <property type="project" value="UniProtKB-EC"/>
</dbReference>
<dbReference type="EMBL" id="QGGO01000057">
    <property type="protein sequence ID" value="PWK15747.1"/>
    <property type="molecule type" value="Genomic_DNA"/>
</dbReference>